<proteinExistence type="predicted"/>
<reference evidence="2" key="1">
    <citation type="submission" date="2021-05" db="EMBL/GenBank/DDBJ databases">
        <authorList>
            <person name="Alioto T."/>
            <person name="Alioto T."/>
            <person name="Gomez Garrido J."/>
        </authorList>
    </citation>
    <scope>NUCLEOTIDE SEQUENCE</scope>
</reference>
<accession>A0A8D8X256</accession>
<organism evidence="2">
    <name type="scientific">Cacopsylla melanoneura</name>
    <dbReference type="NCBI Taxonomy" id="428564"/>
    <lineage>
        <taxon>Eukaryota</taxon>
        <taxon>Metazoa</taxon>
        <taxon>Ecdysozoa</taxon>
        <taxon>Arthropoda</taxon>
        <taxon>Hexapoda</taxon>
        <taxon>Insecta</taxon>
        <taxon>Pterygota</taxon>
        <taxon>Neoptera</taxon>
        <taxon>Paraneoptera</taxon>
        <taxon>Hemiptera</taxon>
        <taxon>Sternorrhyncha</taxon>
        <taxon>Psylloidea</taxon>
        <taxon>Psyllidae</taxon>
        <taxon>Psyllinae</taxon>
        <taxon>Cacopsylla</taxon>
    </lineage>
</organism>
<feature type="region of interest" description="Disordered" evidence="1">
    <location>
        <begin position="53"/>
        <end position="89"/>
    </location>
</feature>
<feature type="compositionally biased region" description="Basic and acidic residues" evidence="1">
    <location>
        <begin position="67"/>
        <end position="76"/>
    </location>
</feature>
<dbReference type="EMBL" id="HBUF01254529">
    <property type="protein sequence ID" value="CAG6681163.1"/>
    <property type="molecule type" value="Transcribed_RNA"/>
</dbReference>
<evidence type="ECO:0000256" key="1">
    <source>
        <dbReference type="SAM" id="MobiDB-lite"/>
    </source>
</evidence>
<dbReference type="AlphaFoldDB" id="A0A8D8X256"/>
<evidence type="ECO:0000313" key="2">
    <source>
        <dbReference type="EMBL" id="CAG6681163.1"/>
    </source>
</evidence>
<sequence>MYYVHPESNVRNRDRVVFLSRQSPVRSFHSFGRSNRNYDAMLVEDVGDSKEYRVLDPSRLPQSKPRSHQDEYKPRSNQDGYDEEQHINTRQTVFVKEGECGKRSRAREVYAKVKSR</sequence>
<dbReference type="EMBL" id="HBUF01254528">
    <property type="protein sequence ID" value="CAG6681161.1"/>
    <property type="molecule type" value="Transcribed_RNA"/>
</dbReference>
<name>A0A8D8X256_9HEMI</name>
<protein>
    <submittedName>
        <fullName evidence="2">Uncharacterized protein</fullName>
    </submittedName>
</protein>